<name>A0A512JD68_9HYPH</name>
<dbReference type="EMBL" id="BJZU01000201">
    <property type="protein sequence ID" value="GEP07894.1"/>
    <property type="molecule type" value="Genomic_DNA"/>
</dbReference>
<evidence type="ECO:0000313" key="2">
    <source>
        <dbReference type="EMBL" id="GLS64850.1"/>
    </source>
</evidence>
<dbReference type="Proteomes" id="UP001156856">
    <property type="component" value="Unassembled WGS sequence"/>
</dbReference>
<protein>
    <submittedName>
        <fullName evidence="1">Uncharacterized protein</fullName>
    </submittedName>
</protein>
<reference evidence="1 3" key="3">
    <citation type="submission" date="2019-07" db="EMBL/GenBank/DDBJ databases">
        <title>Whole genome shotgun sequence of Methylobacterium oxalidis NBRC 107715.</title>
        <authorList>
            <person name="Hosoyama A."/>
            <person name="Uohara A."/>
            <person name="Ohji S."/>
            <person name="Ichikawa N."/>
        </authorList>
    </citation>
    <scope>NUCLEOTIDE SEQUENCE [LARGE SCALE GENOMIC DNA]</scope>
    <source>
        <strain evidence="1 3">NBRC 107715</strain>
    </source>
</reference>
<evidence type="ECO:0000313" key="1">
    <source>
        <dbReference type="EMBL" id="GEP07894.1"/>
    </source>
</evidence>
<dbReference type="Proteomes" id="UP000321960">
    <property type="component" value="Unassembled WGS sequence"/>
</dbReference>
<evidence type="ECO:0000313" key="4">
    <source>
        <dbReference type="Proteomes" id="UP001156856"/>
    </source>
</evidence>
<accession>A0A512JD68</accession>
<reference evidence="4" key="2">
    <citation type="journal article" date="2019" name="Int. J. Syst. Evol. Microbiol.">
        <title>The Global Catalogue of Microorganisms (GCM) 10K type strain sequencing project: providing services to taxonomists for standard genome sequencing and annotation.</title>
        <authorList>
            <consortium name="The Broad Institute Genomics Platform"/>
            <consortium name="The Broad Institute Genome Sequencing Center for Infectious Disease"/>
            <person name="Wu L."/>
            <person name="Ma J."/>
        </authorList>
    </citation>
    <scope>NUCLEOTIDE SEQUENCE [LARGE SCALE GENOMIC DNA]</scope>
    <source>
        <strain evidence="4">NBRC 107715</strain>
    </source>
</reference>
<evidence type="ECO:0000313" key="3">
    <source>
        <dbReference type="Proteomes" id="UP000321960"/>
    </source>
</evidence>
<organism evidence="1 3">
    <name type="scientific">Methylobacterium oxalidis</name>
    <dbReference type="NCBI Taxonomy" id="944322"/>
    <lineage>
        <taxon>Bacteria</taxon>
        <taxon>Pseudomonadati</taxon>
        <taxon>Pseudomonadota</taxon>
        <taxon>Alphaproteobacteria</taxon>
        <taxon>Hyphomicrobiales</taxon>
        <taxon>Methylobacteriaceae</taxon>
        <taxon>Methylobacterium</taxon>
    </lineage>
</organism>
<reference evidence="2" key="1">
    <citation type="journal article" date="2014" name="Int. J. Syst. Evol. Microbiol.">
        <title>Complete genome of a new Firmicutes species belonging to the dominant human colonic microbiota ('Ruminococcus bicirculans') reveals two chromosomes and a selective capacity to utilize plant glucans.</title>
        <authorList>
            <consortium name="NISC Comparative Sequencing Program"/>
            <person name="Wegmann U."/>
            <person name="Louis P."/>
            <person name="Goesmann A."/>
            <person name="Henrissat B."/>
            <person name="Duncan S.H."/>
            <person name="Flint H.J."/>
        </authorList>
    </citation>
    <scope>NUCLEOTIDE SEQUENCE</scope>
    <source>
        <strain evidence="2">NBRC 107715</strain>
    </source>
</reference>
<proteinExistence type="predicted"/>
<dbReference type="EMBL" id="BSPK01000054">
    <property type="protein sequence ID" value="GLS64850.1"/>
    <property type="molecule type" value="Genomic_DNA"/>
</dbReference>
<dbReference type="AlphaFoldDB" id="A0A512JD68"/>
<gene>
    <name evidence="2" type="ORF">GCM10007888_32310</name>
    <name evidence="1" type="ORF">MOX02_59320</name>
</gene>
<sequence length="60" mass="5676">MARAGIDRGDIGASASIGLIGIELASTGRGGNATGVTTVQAFTGTGVAGTIMAGIIAGDR</sequence>
<keyword evidence="4" id="KW-1185">Reference proteome</keyword>
<reference evidence="2" key="4">
    <citation type="submission" date="2023-01" db="EMBL/GenBank/DDBJ databases">
        <title>Draft genome sequence of Methylobacterium oxalidis strain NBRC 107715.</title>
        <authorList>
            <person name="Sun Q."/>
            <person name="Mori K."/>
        </authorList>
    </citation>
    <scope>NUCLEOTIDE SEQUENCE</scope>
    <source>
        <strain evidence="2">NBRC 107715</strain>
    </source>
</reference>
<comment type="caution">
    <text evidence="1">The sequence shown here is derived from an EMBL/GenBank/DDBJ whole genome shotgun (WGS) entry which is preliminary data.</text>
</comment>